<dbReference type="AlphaFoldDB" id="A0AA88R832"/>
<feature type="transmembrane region" description="Helical" evidence="3">
    <location>
        <begin position="526"/>
        <end position="544"/>
    </location>
</feature>
<evidence type="ECO:0000256" key="1">
    <source>
        <dbReference type="SAM" id="Coils"/>
    </source>
</evidence>
<feature type="region of interest" description="Disordered" evidence="2">
    <location>
        <begin position="1"/>
        <end position="104"/>
    </location>
</feature>
<protein>
    <submittedName>
        <fullName evidence="4">Uncharacterized protein</fullName>
    </submittedName>
</protein>
<comment type="caution">
    <text evidence="4">The sequence shown here is derived from an EMBL/GenBank/DDBJ whole genome shotgun (WGS) entry which is preliminary data.</text>
</comment>
<gene>
    <name evidence="4" type="ORF">RJ640_004970</name>
</gene>
<evidence type="ECO:0000256" key="2">
    <source>
        <dbReference type="SAM" id="MobiDB-lite"/>
    </source>
</evidence>
<dbReference type="EMBL" id="JAVXUO010002540">
    <property type="protein sequence ID" value="KAK2971950.1"/>
    <property type="molecule type" value="Genomic_DNA"/>
</dbReference>
<dbReference type="PANTHER" id="PTHR34562:SF8">
    <property type="entry name" value="WPP DOMAIN-INTERACTING PROTEIN 1"/>
    <property type="match status" value="1"/>
</dbReference>
<feature type="compositionally biased region" description="Polar residues" evidence="2">
    <location>
        <begin position="222"/>
        <end position="237"/>
    </location>
</feature>
<proteinExistence type="predicted"/>
<feature type="region of interest" description="Disordered" evidence="2">
    <location>
        <begin position="130"/>
        <end position="305"/>
    </location>
</feature>
<dbReference type="InterPro" id="IPR044696">
    <property type="entry name" value="WIP1/2/3"/>
</dbReference>
<dbReference type="PANTHER" id="PTHR34562">
    <property type="entry name" value="WPP DOMAIN-INTERACTING PROTEIN 2"/>
    <property type="match status" value="1"/>
</dbReference>
<feature type="compositionally biased region" description="Basic and acidic residues" evidence="2">
    <location>
        <begin position="18"/>
        <end position="31"/>
    </location>
</feature>
<sequence length="554" mass="60623">MESVEDNEESVANSNGSHRVESIDSKLEKSPLTKGQSPVGGSPSTAKGYGLKKWRRIKREAVADGGSNVDIGKVLKRGLSNPQSGSSRANLEMKQKSEGSVSSTNALLKSRGAVADGGFAMQGDIGLVGGLNFAADTDSENSEDRSSKSSTAASAPRTRYEIPAGDKNRTRNLSGKGLGSPVQRGQQGKGRIETSKKHRGERVKIEKENSHSSMESDSRSSNFVFMQGNNSVTSNGRQSRRSATYDGENSDDAQGGEQHFDEQHLPGFRKNGAEFEDVSPEDLAAEPSWEIKEEECENHGSSAGRDPLVESIITLQSAQEALEKEVEKLKEIGKEDVLFDESVQASGLPSEADLKVHESSSSFQLRSGETEQDSSHYLETQLISLKQNISTLENQLEEARAMLEVKEAKVSKLEDKLNTGETIELRQRKCIEMETELEGLFKQKIEAEIEYLAISETIQKWSTVLEGQKALRSEQAHTLIKLEDAESHATMLKIQAEKLEAYCGDIARTDEVLKLQKRACKLTSCFFIQVILLIAVLGLFVLQLSPHYGGVVPT</sequence>
<keyword evidence="3" id="KW-0472">Membrane</keyword>
<feature type="compositionally biased region" description="Acidic residues" evidence="2">
    <location>
        <begin position="274"/>
        <end position="284"/>
    </location>
</feature>
<keyword evidence="1" id="KW-0175">Coiled coil</keyword>
<feature type="compositionally biased region" description="Basic and acidic residues" evidence="2">
    <location>
        <begin position="202"/>
        <end position="218"/>
    </location>
</feature>
<reference evidence="4" key="1">
    <citation type="submission" date="2022-12" db="EMBL/GenBank/DDBJ databases">
        <title>Draft genome assemblies for two species of Escallonia (Escalloniales).</title>
        <authorList>
            <person name="Chanderbali A."/>
            <person name="Dervinis C."/>
            <person name="Anghel I."/>
            <person name="Soltis D."/>
            <person name="Soltis P."/>
            <person name="Zapata F."/>
        </authorList>
    </citation>
    <scope>NUCLEOTIDE SEQUENCE</scope>
    <source>
        <strain evidence="4">UCBG92.1500</strain>
        <tissue evidence="4">Leaf</tissue>
    </source>
</reference>
<name>A0AA88R832_9ASTE</name>
<feature type="compositionally biased region" description="Basic and acidic residues" evidence="2">
    <location>
        <begin position="158"/>
        <end position="169"/>
    </location>
</feature>
<organism evidence="4 5">
    <name type="scientific">Escallonia rubra</name>
    <dbReference type="NCBI Taxonomy" id="112253"/>
    <lineage>
        <taxon>Eukaryota</taxon>
        <taxon>Viridiplantae</taxon>
        <taxon>Streptophyta</taxon>
        <taxon>Embryophyta</taxon>
        <taxon>Tracheophyta</taxon>
        <taxon>Spermatophyta</taxon>
        <taxon>Magnoliopsida</taxon>
        <taxon>eudicotyledons</taxon>
        <taxon>Gunneridae</taxon>
        <taxon>Pentapetalae</taxon>
        <taxon>asterids</taxon>
        <taxon>campanulids</taxon>
        <taxon>Escalloniales</taxon>
        <taxon>Escalloniaceae</taxon>
        <taxon>Escallonia</taxon>
    </lineage>
</organism>
<evidence type="ECO:0000313" key="5">
    <source>
        <dbReference type="Proteomes" id="UP001187471"/>
    </source>
</evidence>
<feature type="coiled-coil region" evidence="1">
    <location>
        <begin position="382"/>
        <end position="416"/>
    </location>
</feature>
<keyword evidence="3" id="KW-0812">Transmembrane</keyword>
<keyword evidence="3" id="KW-1133">Transmembrane helix</keyword>
<dbReference type="Proteomes" id="UP001187471">
    <property type="component" value="Unassembled WGS sequence"/>
</dbReference>
<evidence type="ECO:0000256" key="3">
    <source>
        <dbReference type="SAM" id="Phobius"/>
    </source>
</evidence>
<accession>A0AA88R832</accession>
<keyword evidence="5" id="KW-1185">Reference proteome</keyword>
<feature type="compositionally biased region" description="Polar residues" evidence="2">
    <location>
        <begin position="80"/>
        <end position="89"/>
    </location>
</feature>
<evidence type="ECO:0000313" key="4">
    <source>
        <dbReference type="EMBL" id="KAK2971950.1"/>
    </source>
</evidence>